<organism evidence="2 3">
    <name type="scientific">Eumeta variegata</name>
    <name type="common">Bagworm moth</name>
    <name type="synonym">Eumeta japonica</name>
    <dbReference type="NCBI Taxonomy" id="151549"/>
    <lineage>
        <taxon>Eukaryota</taxon>
        <taxon>Metazoa</taxon>
        <taxon>Ecdysozoa</taxon>
        <taxon>Arthropoda</taxon>
        <taxon>Hexapoda</taxon>
        <taxon>Insecta</taxon>
        <taxon>Pterygota</taxon>
        <taxon>Neoptera</taxon>
        <taxon>Endopterygota</taxon>
        <taxon>Lepidoptera</taxon>
        <taxon>Glossata</taxon>
        <taxon>Ditrysia</taxon>
        <taxon>Tineoidea</taxon>
        <taxon>Psychidae</taxon>
        <taxon>Oiketicinae</taxon>
        <taxon>Eumeta</taxon>
    </lineage>
</organism>
<accession>A0A4C1XQU4</accession>
<keyword evidence="3" id="KW-1185">Reference proteome</keyword>
<reference evidence="2 3" key="1">
    <citation type="journal article" date="2019" name="Commun. Biol.">
        <title>The bagworm genome reveals a unique fibroin gene that provides high tensile strength.</title>
        <authorList>
            <person name="Kono N."/>
            <person name="Nakamura H."/>
            <person name="Ohtoshi R."/>
            <person name="Tomita M."/>
            <person name="Numata K."/>
            <person name="Arakawa K."/>
        </authorList>
    </citation>
    <scope>NUCLEOTIDE SEQUENCE [LARGE SCALE GENOMIC DNA]</scope>
</reference>
<proteinExistence type="predicted"/>
<protein>
    <submittedName>
        <fullName evidence="2">Uncharacterized protein</fullName>
    </submittedName>
</protein>
<dbReference type="AlphaFoldDB" id="A0A4C1XQU4"/>
<name>A0A4C1XQU4_EUMVA</name>
<dbReference type="Proteomes" id="UP000299102">
    <property type="component" value="Unassembled WGS sequence"/>
</dbReference>
<evidence type="ECO:0000313" key="3">
    <source>
        <dbReference type="Proteomes" id="UP000299102"/>
    </source>
</evidence>
<evidence type="ECO:0000256" key="1">
    <source>
        <dbReference type="SAM" id="MobiDB-lite"/>
    </source>
</evidence>
<feature type="region of interest" description="Disordered" evidence="1">
    <location>
        <begin position="50"/>
        <end position="72"/>
    </location>
</feature>
<evidence type="ECO:0000313" key="2">
    <source>
        <dbReference type="EMBL" id="GBP65423.1"/>
    </source>
</evidence>
<gene>
    <name evidence="2" type="ORF">EVAR_103305_1</name>
</gene>
<dbReference type="EMBL" id="BGZK01000928">
    <property type="protein sequence ID" value="GBP65423.1"/>
    <property type="molecule type" value="Genomic_DNA"/>
</dbReference>
<sequence length="98" mass="11034">MKARQTAQIPIRPEAAAALARRRTIELLTSSIRILEACAGAVARYSCVQMSRGSTRRTRPHSAPGLLPPRRAPPAYISIHSNMRSSECTRRHWKTRDR</sequence>
<comment type="caution">
    <text evidence="2">The sequence shown here is derived from an EMBL/GenBank/DDBJ whole genome shotgun (WGS) entry which is preliminary data.</text>
</comment>